<dbReference type="PANTHER" id="PTHR24209:SF25">
    <property type="entry name" value="PROTEIN DA1-RELATED 1"/>
    <property type="match status" value="1"/>
</dbReference>
<dbReference type="PANTHER" id="PTHR24209">
    <property type="entry name" value="PROTEIN DA1-RELATED 2"/>
    <property type="match status" value="1"/>
</dbReference>
<dbReference type="InterPro" id="IPR045218">
    <property type="entry name" value="DA1-like"/>
</dbReference>
<protein>
    <submittedName>
        <fullName evidence="3">Protein DA1-related 1</fullName>
    </submittedName>
</protein>
<dbReference type="Pfam" id="PF23625">
    <property type="entry name" value="UIM_2"/>
    <property type="match status" value="2"/>
</dbReference>
<dbReference type="GO" id="GO:0043130">
    <property type="term" value="F:ubiquitin binding"/>
    <property type="evidence" value="ECO:0007669"/>
    <property type="project" value="TreeGrafter"/>
</dbReference>
<dbReference type="SMART" id="SM00726">
    <property type="entry name" value="UIM"/>
    <property type="match status" value="2"/>
</dbReference>
<reference evidence="3" key="2">
    <citation type="journal article" date="2024" name="Plant">
        <title>Genomic evolution and insights into agronomic trait innovations of Sesamum species.</title>
        <authorList>
            <person name="Miao H."/>
            <person name="Wang L."/>
            <person name="Qu L."/>
            <person name="Liu H."/>
            <person name="Sun Y."/>
            <person name="Le M."/>
            <person name="Wang Q."/>
            <person name="Wei S."/>
            <person name="Zheng Y."/>
            <person name="Lin W."/>
            <person name="Duan Y."/>
            <person name="Cao H."/>
            <person name="Xiong S."/>
            <person name="Wang X."/>
            <person name="Wei L."/>
            <person name="Li C."/>
            <person name="Ma Q."/>
            <person name="Ju M."/>
            <person name="Zhao R."/>
            <person name="Li G."/>
            <person name="Mu C."/>
            <person name="Tian Q."/>
            <person name="Mei H."/>
            <person name="Zhang T."/>
            <person name="Gao T."/>
            <person name="Zhang H."/>
        </authorList>
    </citation>
    <scope>NUCLEOTIDE SEQUENCE</scope>
    <source>
        <strain evidence="3">G01</strain>
    </source>
</reference>
<sequence>MVHFILVDTVPTQEQIANCIMGWLTKILKGSSHKISKGQYHGKYEDDTIWEGPPTSADQLSDFDKEELDRAIALSIAEQDEKGKKVVDDKSQLDEDEQLAKALQESWNVDSPPQSPPSQSPPPPSPPPPQSPPPRSPSPPPPPPPRSSLPRSPRYDYGSFLPPYPFFYPSSMYSFPCLIIALTTSLAIRTCITQNVMFAKLCHHHMPETRDSACRKSKLLARLVRHCEVTAILILYGLPRLLTGSILAHEMMHAWLRLKGNFPLVSPFP</sequence>
<accession>A0AAW2NJK1</accession>
<evidence type="ECO:0000259" key="2">
    <source>
        <dbReference type="Pfam" id="PF12315"/>
    </source>
</evidence>
<dbReference type="InterPro" id="IPR022087">
    <property type="entry name" value="DA1-like_dom"/>
</dbReference>
<name>A0AAW2NJK1_9LAMI</name>
<feature type="region of interest" description="Disordered" evidence="1">
    <location>
        <begin position="107"/>
        <end position="151"/>
    </location>
</feature>
<dbReference type="EMBL" id="JACGWK010000007">
    <property type="protein sequence ID" value="KAL0343582.1"/>
    <property type="molecule type" value="Genomic_DNA"/>
</dbReference>
<dbReference type="AlphaFoldDB" id="A0AAW2NJK1"/>
<feature type="compositionally biased region" description="Pro residues" evidence="1">
    <location>
        <begin position="113"/>
        <end position="147"/>
    </location>
</feature>
<dbReference type="Pfam" id="PF12315">
    <property type="entry name" value="DA1-like"/>
    <property type="match status" value="1"/>
</dbReference>
<evidence type="ECO:0000256" key="1">
    <source>
        <dbReference type="SAM" id="MobiDB-lite"/>
    </source>
</evidence>
<comment type="caution">
    <text evidence="3">The sequence shown here is derived from an EMBL/GenBank/DDBJ whole genome shotgun (WGS) entry which is preliminary data.</text>
</comment>
<dbReference type="InterPro" id="IPR003903">
    <property type="entry name" value="UIM_dom"/>
</dbReference>
<gene>
    <name evidence="3" type="ORF">Sangu_1245600</name>
</gene>
<proteinExistence type="predicted"/>
<feature type="domain" description="Protein DA1-like" evidence="2">
    <location>
        <begin position="220"/>
        <end position="261"/>
    </location>
</feature>
<reference evidence="3" key="1">
    <citation type="submission" date="2020-06" db="EMBL/GenBank/DDBJ databases">
        <authorList>
            <person name="Li T."/>
            <person name="Hu X."/>
            <person name="Zhang T."/>
            <person name="Song X."/>
            <person name="Zhang H."/>
            <person name="Dai N."/>
            <person name="Sheng W."/>
            <person name="Hou X."/>
            <person name="Wei L."/>
        </authorList>
    </citation>
    <scope>NUCLEOTIDE SEQUENCE</scope>
    <source>
        <strain evidence="3">G01</strain>
        <tissue evidence="3">Leaf</tissue>
    </source>
</reference>
<evidence type="ECO:0000313" key="3">
    <source>
        <dbReference type="EMBL" id="KAL0343582.1"/>
    </source>
</evidence>
<organism evidence="3">
    <name type="scientific">Sesamum angustifolium</name>
    <dbReference type="NCBI Taxonomy" id="2727405"/>
    <lineage>
        <taxon>Eukaryota</taxon>
        <taxon>Viridiplantae</taxon>
        <taxon>Streptophyta</taxon>
        <taxon>Embryophyta</taxon>
        <taxon>Tracheophyta</taxon>
        <taxon>Spermatophyta</taxon>
        <taxon>Magnoliopsida</taxon>
        <taxon>eudicotyledons</taxon>
        <taxon>Gunneridae</taxon>
        <taxon>Pentapetalae</taxon>
        <taxon>asterids</taxon>
        <taxon>lamiids</taxon>
        <taxon>Lamiales</taxon>
        <taxon>Pedaliaceae</taxon>
        <taxon>Sesamum</taxon>
    </lineage>
</organism>